<dbReference type="InterPro" id="IPR016166">
    <property type="entry name" value="FAD-bd_PCMH"/>
</dbReference>
<dbReference type="GO" id="GO:0071555">
    <property type="term" value="P:cell wall organization"/>
    <property type="evidence" value="ECO:0007669"/>
    <property type="project" value="UniProtKB-KW"/>
</dbReference>
<keyword evidence="12 19" id="KW-0133">Cell shape</keyword>
<dbReference type="SUPFAM" id="SSF56194">
    <property type="entry name" value="Uridine diphospho-N-Acetylenolpyruvylglucosamine reductase, MurB, C-terminal domain"/>
    <property type="match status" value="1"/>
</dbReference>
<dbReference type="HOGENOM" id="CLU_035304_0_0_10"/>
<dbReference type="EMBL" id="ADLE01000009">
    <property type="protein sequence ID" value="EJZ64280.1"/>
    <property type="molecule type" value="Genomic_DNA"/>
</dbReference>
<dbReference type="PANTHER" id="PTHR21071">
    <property type="entry name" value="UDP-N-ACETYLENOLPYRUVOYLGLUCOSAMINE REDUCTASE"/>
    <property type="match status" value="1"/>
</dbReference>
<keyword evidence="11 19" id="KW-0521">NADP</keyword>
<evidence type="ECO:0000313" key="22">
    <source>
        <dbReference type="Proteomes" id="UP000006044"/>
    </source>
</evidence>
<dbReference type="Gene3D" id="3.30.465.10">
    <property type="match status" value="1"/>
</dbReference>
<dbReference type="GO" id="GO:0008762">
    <property type="term" value="F:UDP-N-acetylmuramate dehydrogenase activity"/>
    <property type="evidence" value="ECO:0007669"/>
    <property type="project" value="UniProtKB-UniRule"/>
</dbReference>
<accession>K0XKC7</accession>
<evidence type="ECO:0000313" key="21">
    <source>
        <dbReference type="EMBL" id="EJZ64280.1"/>
    </source>
</evidence>
<evidence type="ECO:0000256" key="14">
    <source>
        <dbReference type="ARBA" id="ARBA00023002"/>
    </source>
</evidence>
<evidence type="ECO:0000256" key="9">
    <source>
        <dbReference type="ARBA" id="ARBA00022630"/>
    </source>
</evidence>
<dbReference type="RefSeq" id="WP_008862001.1">
    <property type="nucleotide sequence ID" value="NZ_JH815204.1"/>
</dbReference>
<protein>
    <recommendedName>
        <fullName evidence="6 19">UDP-N-acetylenolpyruvoylglucosamine reductase</fullName>
        <ecNumber evidence="5 19">1.3.1.98</ecNumber>
    </recommendedName>
    <alternativeName>
        <fullName evidence="17 19">UDP-N-acetylmuramate dehydrogenase</fullName>
    </alternativeName>
</protein>
<dbReference type="Proteomes" id="UP000006044">
    <property type="component" value="Unassembled WGS sequence"/>
</dbReference>
<dbReference type="InterPro" id="IPR016167">
    <property type="entry name" value="FAD-bd_PCMH_sub1"/>
</dbReference>
<dbReference type="InterPro" id="IPR036635">
    <property type="entry name" value="MurB_C_sf"/>
</dbReference>
<evidence type="ECO:0000259" key="20">
    <source>
        <dbReference type="PROSITE" id="PS51387"/>
    </source>
</evidence>
<dbReference type="PROSITE" id="PS51387">
    <property type="entry name" value="FAD_PCMH"/>
    <property type="match status" value="1"/>
</dbReference>
<dbReference type="InterPro" id="IPR011601">
    <property type="entry name" value="MurB_C"/>
</dbReference>
<evidence type="ECO:0000256" key="4">
    <source>
        <dbReference type="ARBA" id="ARBA00004752"/>
    </source>
</evidence>
<keyword evidence="10 19" id="KW-0274">FAD</keyword>
<comment type="cofactor">
    <cofactor evidence="1 19">
        <name>FAD</name>
        <dbReference type="ChEBI" id="CHEBI:57692"/>
    </cofactor>
</comment>
<dbReference type="STRING" id="742726.HMPREF9448_01540"/>
<evidence type="ECO:0000256" key="19">
    <source>
        <dbReference type="HAMAP-Rule" id="MF_00037"/>
    </source>
</evidence>
<evidence type="ECO:0000256" key="13">
    <source>
        <dbReference type="ARBA" id="ARBA00022984"/>
    </source>
</evidence>
<feature type="active site" evidence="19">
    <location>
        <position position="166"/>
    </location>
</feature>
<comment type="function">
    <text evidence="2 19">Cell wall formation.</text>
</comment>
<dbReference type="Pfam" id="PF02873">
    <property type="entry name" value="MurB_C"/>
    <property type="match status" value="1"/>
</dbReference>
<evidence type="ECO:0000256" key="1">
    <source>
        <dbReference type="ARBA" id="ARBA00001974"/>
    </source>
</evidence>
<dbReference type="InterPro" id="IPR016169">
    <property type="entry name" value="FAD-bd_PCMH_sub2"/>
</dbReference>
<dbReference type="GO" id="GO:0009252">
    <property type="term" value="P:peptidoglycan biosynthetic process"/>
    <property type="evidence" value="ECO:0007669"/>
    <property type="project" value="UniProtKB-UniRule"/>
</dbReference>
<dbReference type="NCBIfam" id="NF000755">
    <property type="entry name" value="PRK00046.1"/>
    <property type="match status" value="1"/>
</dbReference>
<dbReference type="GO" id="GO:0008360">
    <property type="term" value="P:regulation of cell shape"/>
    <property type="evidence" value="ECO:0007669"/>
    <property type="project" value="UniProtKB-KW"/>
</dbReference>
<feature type="active site" evidence="19">
    <location>
        <position position="333"/>
    </location>
</feature>
<evidence type="ECO:0000256" key="18">
    <source>
        <dbReference type="ARBA" id="ARBA00048914"/>
    </source>
</evidence>
<evidence type="ECO:0000256" key="17">
    <source>
        <dbReference type="ARBA" id="ARBA00031026"/>
    </source>
</evidence>
<dbReference type="Gene3D" id="3.90.78.10">
    <property type="entry name" value="UDP-N-acetylenolpyruvoylglucosamine reductase, C-terminal domain"/>
    <property type="match status" value="1"/>
</dbReference>
<dbReference type="GeneID" id="77848800"/>
<reference evidence="21 22" key="1">
    <citation type="submission" date="2012-08" db="EMBL/GenBank/DDBJ databases">
        <title>The Genome Sequence of Barnesiella intestinihominis YIT 11860.</title>
        <authorList>
            <consortium name="The Broad Institute Genome Sequencing Platform"/>
            <person name="Earl A."/>
            <person name="Ward D."/>
            <person name="Feldgarden M."/>
            <person name="Gevers D."/>
            <person name="Morotomi M."/>
            <person name="Walker B."/>
            <person name="Young S.K."/>
            <person name="Zeng Q."/>
            <person name="Gargeya S."/>
            <person name="Fitzgerald M."/>
            <person name="Haas B."/>
            <person name="Abouelleil A."/>
            <person name="Alvarado L."/>
            <person name="Arachchi H.M."/>
            <person name="Berlin A.M."/>
            <person name="Chapman S.B."/>
            <person name="Goldberg J."/>
            <person name="Griggs A."/>
            <person name="Gujja S."/>
            <person name="Hansen M."/>
            <person name="Howarth C."/>
            <person name="Imamovic A."/>
            <person name="Larimer J."/>
            <person name="McCowen C."/>
            <person name="Montmayeur A."/>
            <person name="Murphy C."/>
            <person name="Neiman D."/>
            <person name="Pearson M."/>
            <person name="Priest M."/>
            <person name="Roberts A."/>
            <person name="Saif S."/>
            <person name="Shea T."/>
            <person name="Sisk P."/>
            <person name="Sykes S."/>
            <person name="Wortman J."/>
            <person name="Nusbaum C."/>
            <person name="Birren B."/>
        </authorList>
    </citation>
    <scope>NUCLEOTIDE SEQUENCE [LARGE SCALE GENOMIC DNA]</scope>
    <source>
        <strain evidence="21 22">YIT 11860</strain>
    </source>
</reference>
<evidence type="ECO:0000256" key="5">
    <source>
        <dbReference type="ARBA" id="ARBA00012518"/>
    </source>
</evidence>
<evidence type="ECO:0000256" key="6">
    <source>
        <dbReference type="ARBA" id="ARBA00015188"/>
    </source>
</evidence>
<feature type="active site" description="Proton donor" evidence="19">
    <location>
        <position position="237"/>
    </location>
</feature>
<organism evidence="21 22">
    <name type="scientific">Barnesiella intestinihominis YIT 11860</name>
    <dbReference type="NCBI Taxonomy" id="742726"/>
    <lineage>
        <taxon>Bacteria</taxon>
        <taxon>Pseudomonadati</taxon>
        <taxon>Bacteroidota</taxon>
        <taxon>Bacteroidia</taxon>
        <taxon>Bacteroidales</taxon>
        <taxon>Barnesiellaceae</taxon>
        <taxon>Barnesiella</taxon>
    </lineage>
</organism>
<keyword evidence="7 19" id="KW-0963">Cytoplasm</keyword>
<dbReference type="NCBIfam" id="TIGR00179">
    <property type="entry name" value="murB"/>
    <property type="match status" value="1"/>
</dbReference>
<name>K0XKC7_9BACT</name>
<evidence type="ECO:0000256" key="8">
    <source>
        <dbReference type="ARBA" id="ARBA00022618"/>
    </source>
</evidence>
<evidence type="ECO:0000256" key="7">
    <source>
        <dbReference type="ARBA" id="ARBA00022490"/>
    </source>
</evidence>
<dbReference type="InterPro" id="IPR006094">
    <property type="entry name" value="Oxid_FAD_bind_N"/>
</dbReference>
<comment type="similarity">
    <text evidence="19">Belongs to the MurB family.</text>
</comment>
<dbReference type="AlphaFoldDB" id="K0XKC7"/>
<dbReference type="EC" id="1.3.1.98" evidence="5 19"/>
<dbReference type="GO" id="GO:0051301">
    <property type="term" value="P:cell division"/>
    <property type="evidence" value="ECO:0007669"/>
    <property type="project" value="UniProtKB-KW"/>
</dbReference>
<keyword evidence="15 19" id="KW-0131">Cell cycle</keyword>
<dbReference type="NCBIfam" id="NF010478">
    <property type="entry name" value="PRK13903.1"/>
    <property type="match status" value="1"/>
</dbReference>
<feature type="domain" description="FAD-binding PCMH-type" evidence="20">
    <location>
        <begin position="17"/>
        <end position="190"/>
    </location>
</feature>
<comment type="catalytic activity">
    <reaction evidence="18 19">
        <text>UDP-N-acetyl-alpha-D-muramate + NADP(+) = UDP-N-acetyl-3-O-(1-carboxyvinyl)-alpha-D-glucosamine + NADPH + H(+)</text>
        <dbReference type="Rhea" id="RHEA:12248"/>
        <dbReference type="ChEBI" id="CHEBI:15378"/>
        <dbReference type="ChEBI" id="CHEBI:57783"/>
        <dbReference type="ChEBI" id="CHEBI:58349"/>
        <dbReference type="ChEBI" id="CHEBI:68483"/>
        <dbReference type="ChEBI" id="CHEBI:70757"/>
        <dbReference type="EC" id="1.3.1.98"/>
    </reaction>
</comment>
<evidence type="ECO:0000256" key="12">
    <source>
        <dbReference type="ARBA" id="ARBA00022960"/>
    </source>
</evidence>
<gene>
    <name evidence="19" type="primary">murB</name>
    <name evidence="21" type="ORF">HMPREF9448_01540</name>
</gene>
<dbReference type="HAMAP" id="MF_00037">
    <property type="entry name" value="MurB"/>
    <property type="match status" value="1"/>
</dbReference>
<comment type="caution">
    <text evidence="21">The sequence shown here is derived from an EMBL/GenBank/DDBJ whole genome shotgun (WGS) entry which is preliminary data.</text>
</comment>
<comment type="subcellular location">
    <subcellularLocation>
        <location evidence="3 19">Cytoplasm</location>
    </subcellularLocation>
</comment>
<evidence type="ECO:0000256" key="15">
    <source>
        <dbReference type="ARBA" id="ARBA00023306"/>
    </source>
</evidence>
<keyword evidence="8 19" id="KW-0132">Cell division</keyword>
<comment type="pathway">
    <text evidence="4 19">Cell wall biogenesis; peptidoglycan biosynthesis.</text>
</comment>
<keyword evidence="22" id="KW-1185">Reference proteome</keyword>
<evidence type="ECO:0000256" key="10">
    <source>
        <dbReference type="ARBA" id="ARBA00022827"/>
    </source>
</evidence>
<proteinExistence type="inferred from homology"/>
<evidence type="ECO:0000256" key="11">
    <source>
        <dbReference type="ARBA" id="ARBA00022857"/>
    </source>
</evidence>
<keyword evidence="13 19" id="KW-0573">Peptidoglycan synthesis</keyword>
<dbReference type="GO" id="GO:0071949">
    <property type="term" value="F:FAD binding"/>
    <property type="evidence" value="ECO:0007669"/>
    <property type="project" value="InterPro"/>
</dbReference>
<dbReference type="InterPro" id="IPR003170">
    <property type="entry name" value="MurB"/>
</dbReference>
<evidence type="ECO:0000256" key="16">
    <source>
        <dbReference type="ARBA" id="ARBA00023316"/>
    </source>
</evidence>
<dbReference type="Pfam" id="PF01565">
    <property type="entry name" value="FAD_binding_4"/>
    <property type="match status" value="1"/>
</dbReference>
<dbReference type="PATRIC" id="fig|742726.3.peg.1619"/>
<dbReference type="GO" id="GO:0005829">
    <property type="term" value="C:cytosol"/>
    <property type="evidence" value="ECO:0007669"/>
    <property type="project" value="TreeGrafter"/>
</dbReference>
<dbReference type="PANTHER" id="PTHR21071:SF4">
    <property type="entry name" value="UDP-N-ACETYLENOLPYRUVOYLGLUCOSAMINE REDUCTASE"/>
    <property type="match status" value="1"/>
</dbReference>
<evidence type="ECO:0000256" key="2">
    <source>
        <dbReference type="ARBA" id="ARBA00003921"/>
    </source>
</evidence>
<keyword evidence="16 19" id="KW-0961">Cell wall biogenesis/degradation</keyword>
<sequence>MIKIEENYFIKDRHTFRIPVYTKWFVEYETVEELVTLLQSDLLREHTFFPIGGGSNLLFVKEMYNGVLLHSAIQGMAVSEETDTEVLVEIGAGVVWDDFVAWTVSNGWGGAENLSYIPGEVGASAIQNIGAYGVEVKDIIHEVKAVDVETCESRTFRNAECRYGYRSSVFKHDWKGRYIVTSVVYRLQKSPELHLDYGNLRASLPGDDISIADVRKVVIEIRRSKLPEPDEYGSAGSFFMNPVISTEQYEKLKSSYPDMPHYVVDDMHVKVPAGWLIDRCGWKGKSFGGAAVYEKQCLVLINKNNAKPNDVVALAEMIRKSVSDTYGIVINPEVNYIE</sequence>
<dbReference type="UniPathway" id="UPA00219"/>
<dbReference type="eggNOG" id="COG0812">
    <property type="taxonomic scope" value="Bacteria"/>
</dbReference>
<evidence type="ECO:0000256" key="3">
    <source>
        <dbReference type="ARBA" id="ARBA00004496"/>
    </source>
</evidence>
<keyword evidence="14 19" id="KW-0560">Oxidoreductase</keyword>
<dbReference type="Gene3D" id="3.30.43.10">
    <property type="entry name" value="Uridine Diphospho-n-acetylenolpyruvylglucosamine Reductase, domain 2"/>
    <property type="match status" value="1"/>
</dbReference>
<dbReference type="SUPFAM" id="SSF56176">
    <property type="entry name" value="FAD-binding/transporter-associated domain-like"/>
    <property type="match status" value="1"/>
</dbReference>
<keyword evidence="9 19" id="KW-0285">Flavoprotein</keyword>
<dbReference type="InterPro" id="IPR036318">
    <property type="entry name" value="FAD-bd_PCMH-like_sf"/>
</dbReference>